<accession>A0ABM0MDX9</accession>
<name>A0ABM0MDX9_SACKO</name>
<protein>
    <submittedName>
        <fullName evidence="4">Acyl-CoA synthetase family member 2, mitochondrial-like</fullName>
    </submittedName>
</protein>
<evidence type="ECO:0000313" key="3">
    <source>
        <dbReference type="Proteomes" id="UP000694865"/>
    </source>
</evidence>
<dbReference type="Proteomes" id="UP000694865">
    <property type="component" value="Unplaced"/>
</dbReference>
<feature type="domain" description="AMP-binding enzyme C-terminal" evidence="2">
    <location>
        <begin position="204"/>
        <end position="270"/>
    </location>
</feature>
<feature type="domain" description="AMP-dependent synthetase/ligase" evidence="1">
    <location>
        <begin position="2"/>
        <end position="150"/>
    </location>
</feature>
<dbReference type="PANTHER" id="PTHR42814:SF3">
    <property type="entry name" value="BETA-N-ACETYLHEXOSAMINIDASE"/>
    <property type="match status" value="1"/>
</dbReference>
<dbReference type="PANTHER" id="PTHR42814">
    <property type="entry name" value="AMP-BINDING DOMAIN-CONTAINING PROTEIN"/>
    <property type="match status" value="1"/>
</dbReference>
<sequence>MLLTWGATLVWPRSAEDFSGALEAIEQEKCNFVVLFPLFLSQALNQQNITSFDLSSLKRCWCTGNVYSEGNILNAIKLLCPNTVIVYGSNEAQDISIGDIMDTVEDRIRGKTQIIHNCEVKITDKDQNIVPVNTRGEIWVRGPYLFQCYYGDRERTEKVKDACGWYYTGDLGQMDEDGRLVILGRNDDMIIKGTLNVYPAEITNHLGDHPKLKDAQVVPVPDEKLVNEICLCLVPKEKSTCTMDEMLEFLAGKVSPLSMPRYILFFTNFPTMGLKVNRKAIIKEAVARLGL</sequence>
<proteinExistence type="predicted"/>
<evidence type="ECO:0000259" key="1">
    <source>
        <dbReference type="Pfam" id="PF00501"/>
    </source>
</evidence>
<reference evidence="4" key="1">
    <citation type="submission" date="2025-08" db="UniProtKB">
        <authorList>
            <consortium name="RefSeq"/>
        </authorList>
    </citation>
    <scope>IDENTIFICATION</scope>
    <source>
        <tissue evidence="4">Testes</tissue>
    </source>
</reference>
<dbReference type="InterPro" id="IPR042099">
    <property type="entry name" value="ANL_N_sf"/>
</dbReference>
<dbReference type="InterPro" id="IPR045851">
    <property type="entry name" value="AMP-bd_C_sf"/>
</dbReference>
<dbReference type="Gene3D" id="3.40.50.12780">
    <property type="entry name" value="N-terminal domain of ligase-like"/>
    <property type="match status" value="1"/>
</dbReference>
<dbReference type="RefSeq" id="XP_006818220.1">
    <property type="nucleotide sequence ID" value="XM_006818157.1"/>
</dbReference>
<keyword evidence="3" id="KW-1185">Reference proteome</keyword>
<dbReference type="Pfam" id="PF13193">
    <property type="entry name" value="AMP-binding_C"/>
    <property type="match status" value="1"/>
</dbReference>
<dbReference type="Pfam" id="PF00501">
    <property type="entry name" value="AMP-binding"/>
    <property type="match status" value="1"/>
</dbReference>
<evidence type="ECO:0000313" key="4">
    <source>
        <dbReference type="RefSeq" id="XP_006818220.1"/>
    </source>
</evidence>
<organism evidence="3 4">
    <name type="scientific">Saccoglossus kowalevskii</name>
    <name type="common">Acorn worm</name>
    <dbReference type="NCBI Taxonomy" id="10224"/>
    <lineage>
        <taxon>Eukaryota</taxon>
        <taxon>Metazoa</taxon>
        <taxon>Hemichordata</taxon>
        <taxon>Enteropneusta</taxon>
        <taxon>Harrimaniidae</taxon>
        <taxon>Saccoglossus</taxon>
    </lineage>
</organism>
<dbReference type="InterPro" id="IPR000873">
    <property type="entry name" value="AMP-dep_synth/lig_dom"/>
</dbReference>
<dbReference type="GeneID" id="102810315"/>
<dbReference type="Gene3D" id="3.30.300.30">
    <property type="match status" value="1"/>
</dbReference>
<gene>
    <name evidence="4" type="primary">LOC102810315</name>
</gene>
<dbReference type="SUPFAM" id="SSF56801">
    <property type="entry name" value="Acetyl-CoA synthetase-like"/>
    <property type="match status" value="1"/>
</dbReference>
<dbReference type="InterPro" id="IPR025110">
    <property type="entry name" value="AMP-bd_C"/>
</dbReference>
<evidence type="ECO:0000259" key="2">
    <source>
        <dbReference type="Pfam" id="PF13193"/>
    </source>
</evidence>